<feature type="transmembrane region" description="Helical" evidence="14">
    <location>
        <begin position="53"/>
        <end position="73"/>
    </location>
</feature>
<sequence length="366" mass="42234">MAPHERPVSSSQYSKKEIETTGVLFEEDVETNDGGLAKDIESMKNAEKKKLEIIWLRVLFFVIVHIGGFYGAYLSVVSAKWQTNIFALILGIFASLGITVGSHRLYSHRAFKVNLPLELLILYMQTMCFHLSVYHWVRDHRVHHKYTETEADPHNAKRGFFFSQIGWLLVKKQQEVKEKAKGIDYSDVLNNPLVMFQHRHYFILTLFACYIIPTIVPIYFWNETFLNAFFVSVMLRHVCTVHGIGTINSVAHLYGNRPYDKNYNPTENNIVNILAVGEGFHNYHHVFPWDYKASELGHYALNLGATFIDFFAKIGWAYDLKTVSPQMIRNRVERTGDGSHPIWGWGDKDQSSEEIKNATILNKKVK</sequence>
<evidence type="ECO:0000256" key="7">
    <source>
        <dbReference type="ARBA" id="ARBA00022989"/>
    </source>
</evidence>
<keyword evidence="9" id="KW-0408">Iron</keyword>
<dbReference type="InterPro" id="IPR015876">
    <property type="entry name" value="Acyl-CoA_DS"/>
</dbReference>
<comment type="subcellular location">
    <subcellularLocation>
        <location evidence="1">Membrane</location>
        <topology evidence="1">Multi-pass membrane protein</topology>
    </subcellularLocation>
</comment>
<evidence type="ECO:0000256" key="6">
    <source>
        <dbReference type="ARBA" id="ARBA00022832"/>
    </source>
</evidence>
<proteinExistence type="inferred from homology"/>
<comment type="cofactor">
    <cofactor evidence="13">
        <name>Fe(2+)</name>
        <dbReference type="ChEBI" id="CHEBI:29033"/>
    </cofactor>
</comment>
<dbReference type="GO" id="GO:0005789">
    <property type="term" value="C:endoplasmic reticulum membrane"/>
    <property type="evidence" value="ECO:0007669"/>
    <property type="project" value="TreeGrafter"/>
</dbReference>
<keyword evidence="10" id="KW-0443">Lipid metabolism</keyword>
<evidence type="ECO:0000259" key="15">
    <source>
        <dbReference type="Pfam" id="PF00487"/>
    </source>
</evidence>
<evidence type="ECO:0000256" key="4">
    <source>
        <dbReference type="ARBA" id="ARBA00022692"/>
    </source>
</evidence>
<feature type="transmembrane region" description="Helical" evidence="14">
    <location>
        <begin position="85"/>
        <end position="105"/>
    </location>
</feature>
<keyword evidence="8 13" id="KW-0560">Oxidoreductase</keyword>
<accession>A0A1I8NS51</accession>
<evidence type="ECO:0000313" key="16">
    <source>
        <dbReference type="EnsemblMetazoa" id="SCAU001561-PA"/>
    </source>
</evidence>
<organism evidence="16 17">
    <name type="scientific">Stomoxys calcitrans</name>
    <name type="common">Stable fly</name>
    <name type="synonym">Conops calcitrans</name>
    <dbReference type="NCBI Taxonomy" id="35570"/>
    <lineage>
        <taxon>Eukaryota</taxon>
        <taxon>Metazoa</taxon>
        <taxon>Ecdysozoa</taxon>
        <taxon>Arthropoda</taxon>
        <taxon>Hexapoda</taxon>
        <taxon>Insecta</taxon>
        <taxon>Pterygota</taxon>
        <taxon>Neoptera</taxon>
        <taxon>Endopterygota</taxon>
        <taxon>Diptera</taxon>
        <taxon>Brachycera</taxon>
        <taxon>Muscomorpha</taxon>
        <taxon>Muscoidea</taxon>
        <taxon>Muscidae</taxon>
        <taxon>Stomoxys</taxon>
    </lineage>
</organism>
<dbReference type="GO" id="GO:0004768">
    <property type="term" value="F:stearoyl-CoA 9-desaturase activity"/>
    <property type="evidence" value="ECO:0007669"/>
    <property type="project" value="TreeGrafter"/>
</dbReference>
<evidence type="ECO:0000256" key="1">
    <source>
        <dbReference type="ARBA" id="ARBA00004141"/>
    </source>
</evidence>
<keyword evidence="4 13" id="KW-0812">Transmembrane</keyword>
<dbReference type="Proteomes" id="UP000095300">
    <property type="component" value="Unassembled WGS sequence"/>
</dbReference>
<dbReference type="PANTHER" id="PTHR11351:SF31">
    <property type="entry name" value="DESATURASE 1, ISOFORM A-RELATED"/>
    <property type="match status" value="1"/>
</dbReference>
<evidence type="ECO:0000256" key="5">
    <source>
        <dbReference type="ARBA" id="ARBA00022723"/>
    </source>
</evidence>
<evidence type="ECO:0000256" key="9">
    <source>
        <dbReference type="ARBA" id="ARBA00023004"/>
    </source>
</evidence>
<dbReference type="PROSITE" id="PS00476">
    <property type="entry name" value="FATTY_ACID_DESATUR_1"/>
    <property type="match status" value="1"/>
</dbReference>
<dbReference type="CDD" id="cd03505">
    <property type="entry name" value="Delta9-FADS-like"/>
    <property type="match status" value="1"/>
</dbReference>
<dbReference type="KEGG" id="scac:106082595"/>
<feature type="transmembrane region" description="Helical" evidence="14">
    <location>
        <begin position="201"/>
        <end position="221"/>
    </location>
</feature>
<feature type="domain" description="Fatty acid desaturase" evidence="15">
    <location>
        <begin position="80"/>
        <end position="288"/>
    </location>
</feature>
<comment type="similarity">
    <text evidence="2 13">Belongs to the fatty acid desaturase type 1 family.</text>
</comment>
<evidence type="ECO:0000256" key="11">
    <source>
        <dbReference type="ARBA" id="ARBA00023136"/>
    </source>
</evidence>
<dbReference type="PANTHER" id="PTHR11351">
    <property type="entry name" value="ACYL-COA DESATURASE"/>
    <property type="match status" value="1"/>
</dbReference>
<reference evidence="16" key="1">
    <citation type="submission" date="2020-05" db="UniProtKB">
        <authorList>
            <consortium name="EnsemblMetazoa"/>
        </authorList>
    </citation>
    <scope>IDENTIFICATION</scope>
    <source>
        <strain evidence="16">USDA</strain>
    </source>
</reference>
<keyword evidence="6" id="KW-0276">Fatty acid metabolism</keyword>
<keyword evidence="3 13" id="KW-0444">Lipid biosynthesis</keyword>
<keyword evidence="11 14" id="KW-0472">Membrane</keyword>
<evidence type="ECO:0000256" key="3">
    <source>
        <dbReference type="ARBA" id="ARBA00022516"/>
    </source>
</evidence>
<evidence type="ECO:0000256" key="12">
    <source>
        <dbReference type="ARBA" id="ARBA00023160"/>
    </source>
</evidence>
<name>A0A1I8NS51_STOCA</name>
<protein>
    <recommendedName>
        <fullName evidence="15">Fatty acid desaturase domain-containing protein</fullName>
    </recommendedName>
</protein>
<keyword evidence="17" id="KW-1185">Reference proteome</keyword>
<evidence type="ECO:0000256" key="8">
    <source>
        <dbReference type="ARBA" id="ARBA00023002"/>
    </source>
</evidence>
<evidence type="ECO:0000256" key="14">
    <source>
        <dbReference type="SAM" id="Phobius"/>
    </source>
</evidence>
<dbReference type="OrthoDB" id="6339452at2759"/>
<keyword evidence="7 14" id="KW-1133">Transmembrane helix</keyword>
<dbReference type="STRING" id="35570.A0A1I8NS51"/>
<dbReference type="Pfam" id="PF00487">
    <property type="entry name" value="FA_desaturase"/>
    <property type="match status" value="1"/>
</dbReference>
<dbReference type="VEuPathDB" id="VectorBase:SCAU001561"/>
<dbReference type="EnsemblMetazoa" id="SCAU001561-RA">
    <property type="protein sequence ID" value="SCAU001561-PA"/>
    <property type="gene ID" value="SCAU001561"/>
</dbReference>
<dbReference type="GO" id="GO:0006636">
    <property type="term" value="P:unsaturated fatty acid biosynthetic process"/>
    <property type="evidence" value="ECO:0007669"/>
    <property type="project" value="TreeGrafter"/>
</dbReference>
<dbReference type="AlphaFoldDB" id="A0A1I8NS51"/>
<evidence type="ECO:0000313" key="17">
    <source>
        <dbReference type="Proteomes" id="UP000095300"/>
    </source>
</evidence>
<dbReference type="InterPro" id="IPR005804">
    <property type="entry name" value="FA_desaturase_dom"/>
</dbReference>
<keyword evidence="12 13" id="KW-0275">Fatty acid biosynthesis</keyword>
<evidence type="ECO:0000256" key="2">
    <source>
        <dbReference type="ARBA" id="ARBA00009295"/>
    </source>
</evidence>
<dbReference type="InterPro" id="IPR001522">
    <property type="entry name" value="FADS-1_CS"/>
</dbReference>
<evidence type="ECO:0000256" key="13">
    <source>
        <dbReference type="RuleBase" id="RU000581"/>
    </source>
</evidence>
<gene>
    <name evidence="16" type="primary">106082595</name>
</gene>
<comment type="domain">
    <text evidence="13">The histidine box domains are involved in binding the catalytic metal ions.</text>
</comment>
<dbReference type="GO" id="GO:0005506">
    <property type="term" value="F:iron ion binding"/>
    <property type="evidence" value="ECO:0007669"/>
    <property type="project" value="TreeGrafter"/>
</dbReference>
<keyword evidence="5" id="KW-0479">Metal-binding</keyword>
<dbReference type="PRINTS" id="PR00075">
    <property type="entry name" value="FACDDSATRASE"/>
</dbReference>
<evidence type="ECO:0000256" key="10">
    <source>
        <dbReference type="ARBA" id="ARBA00023098"/>
    </source>
</evidence>